<dbReference type="InterPro" id="IPR011706">
    <property type="entry name" value="Cu-oxidase_C"/>
</dbReference>
<accession>A0A502CDJ2</accession>
<keyword evidence="4" id="KW-0186">Copper</keyword>
<keyword evidence="1" id="KW-0479">Metal-binding</keyword>
<keyword evidence="2" id="KW-0732">Signal</keyword>
<dbReference type="Pfam" id="PF07732">
    <property type="entry name" value="Cu-oxidase_3"/>
    <property type="match status" value="1"/>
</dbReference>
<keyword evidence="9" id="KW-1185">Reference proteome</keyword>
<dbReference type="PANTHER" id="PTHR11709">
    <property type="entry name" value="MULTI-COPPER OXIDASE"/>
    <property type="match status" value="1"/>
</dbReference>
<gene>
    <name evidence="8" type="ORF">EAH88_06605</name>
</gene>
<dbReference type="EMBL" id="RCZO01000002">
    <property type="protein sequence ID" value="TPG10742.1"/>
    <property type="molecule type" value="Genomic_DNA"/>
</dbReference>
<dbReference type="InterPro" id="IPR006311">
    <property type="entry name" value="TAT_signal"/>
</dbReference>
<dbReference type="Pfam" id="PF00394">
    <property type="entry name" value="Cu-oxidase"/>
    <property type="match status" value="1"/>
</dbReference>
<dbReference type="AlphaFoldDB" id="A0A502CDJ2"/>
<dbReference type="CDD" id="cd13874">
    <property type="entry name" value="CuRO_2_CopA"/>
    <property type="match status" value="1"/>
</dbReference>
<dbReference type="InterPro" id="IPR034282">
    <property type="entry name" value="CuRO_2_CopA"/>
</dbReference>
<proteinExistence type="predicted"/>
<dbReference type="InterPro" id="IPR019546">
    <property type="entry name" value="TAT_signal_bac_arc"/>
</dbReference>
<evidence type="ECO:0000259" key="5">
    <source>
        <dbReference type="Pfam" id="PF00394"/>
    </source>
</evidence>
<dbReference type="InterPro" id="IPR006376">
    <property type="entry name" value="Cu-R_CopA"/>
</dbReference>
<dbReference type="PROSITE" id="PS51318">
    <property type="entry name" value="TAT"/>
    <property type="match status" value="1"/>
</dbReference>
<dbReference type="SUPFAM" id="SSF49503">
    <property type="entry name" value="Cupredoxins"/>
    <property type="match status" value="3"/>
</dbReference>
<evidence type="ECO:0000256" key="1">
    <source>
        <dbReference type="ARBA" id="ARBA00022723"/>
    </source>
</evidence>
<name>A0A502CDJ2_9GAMM</name>
<dbReference type="InterPro" id="IPR001117">
    <property type="entry name" value="Cu-oxidase_2nd"/>
</dbReference>
<sequence>MNLFSPPPADLSRRRFVQGVAFGSALAGLGLLRPSNVWALTSPGQPTVLSGTDFALDIAETPVNYTGATRLATTVNGGIPGPILRWKEGTTVNLRVTNRLRVPTSIHWHGIILPTGMDGVPGLSFDGIAPGETFLYQFQVRQAGTYWYHSHSGFQEQTGLYGPLVIEPAGPHRHPADRDYVVMLNDWTDENPERIYARLKKQSDYYNFAQPTVPDFFRDVHEKGLSQALAMRKMWNEMRMNPTDFADVSGYTYTYLMNGAAPAGNWTGIFKPGEKIRLRFINGSAQTIFDVRIPGLKMTVISADGQDVEPVSVDEFRISVAETYDVIVEPQDERAYTLFAQSIDRSGYARGTLAPRAGMQAEVPKPDPVQWLGMQDMMGAMVMGDAGHGNMQGMSGAGMDHGSMPGMPSAAAPVVRHARTEYGPGVDMHVDMPRTSLDDPGIGLRDNGRRVLTYADLHTIGGPIDAREPGREIELHLTGNMERFIWSFDGVKFSDAKPVHFNSGERLRIVLVNDTMMNHPIHLHGMWSELENPDGQFQVRKHTINVQPAQRITYAVSADNPGHWAYHCHLMYHMEAGMFREVVVS</sequence>
<evidence type="ECO:0000256" key="3">
    <source>
        <dbReference type="ARBA" id="ARBA00023002"/>
    </source>
</evidence>
<dbReference type="InterPro" id="IPR008972">
    <property type="entry name" value="Cupredoxin"/>
</dbReference>
<dbReference type="InterPro" id="IPR034279">
    <property type="entry name" value="CuRO_3_CopA"/>
</dbReference>
<comment type="caution">
    <text evidence="8">The sequence shown here is derived from an EMBL/GenBank/DDBJ whole genome shotgun (WGS) entry which is preliminary data.</text>
</comment>
<evidence type="ECO:0000313" key="9">
    <source>
        <dbReference type="Proteomes" id="UP000319486"/>
    </source>
</evidence>
<dbReference type="GO" id="GO:0016491">
    <property type="term" value="F:oxidoreductase activity"/>
    <property type="evidence" value="ECO:0007669"/>
    <property type="project" value="UniProtKB-KW"/>
</dbReference>
<dbReference type="Proteomes" id="UP000319486">
    <property type="component" value="Unassembled WGS sequence"/>
</dbReference>
<dbReference type="Gene3D" id="2.60.40.420">
    <property type="entry name" value="Cupredoxins - blue copper proteins"/>
    <property type="match status" value="3"/>
</dbReference>
<feature type="domain" description="Plastocyanin-like" evidence="5">
    <location>
        <begin position="179"/>
        <end position="341"/>
    </location>
</feature>
<evidence type="ECO:0000313" key="8">
    <source>
        <dbReference type="EMBL" id="TPG10742.1"/>
    </source>
</evidence>
<dbReference type="PROSITE" id="PS00079">
    <property type="entry name" value="MULTICOPPER_OXIDASE1"/>
    <property type="match status" value="2"/>
</dbReference>
<feature type="domain" description="Plastocyanin-like" evidence="6">
    <location>
        <begin position="469"/>
        <end position="584"/>
    </location>
</feature>
<feature type="domain" description="Plastocyanin-like" evidence="7">
    <location>
        <begin position="59"/>
        <end position="168"/>
    </location>
</feature>
<dbReference type="GO" id="GO:0042597">
    <property type="term" value="C:periplasmic space"/>
    <property type="evidence" value="ECO:0007669"/>
    <property type="project" value="InterPro"/>
</dbReference>
<evidence type="ECO:0000259" key="7">
    <source>
        <dbReference type="Pfam" id="PF07732"/>
    </source>
</evidence>
<evidence type="ECO:0000256" key="2">
    <source>
        <dbReference type="ARBA" id="ARBA00022729"/>
    </source>
</evidence>
<dbReference type="NCBIfam" id="TIGR01409">
    <property type="entry name" value="TAT_signal_seq"/>
    <property type="match status" value="1"/>
</dbReference>
<dbReference type="Pfam" id="PF07731">
    <property type="entry name" value="Cu-oxidase_2"/>
    <property type="match status" value="1"/>
</dbReference>
<dbReference type="PROSITE" id="PS00080">
    <property type="entry name" value="MULTICOPPER_OXIDASE2"/>
    <property type="match status" value="1"/>
</dbReference>
<organism evidence="8 9">
    <name type="scientific">Rhodanobacter glycinis</name>
    <dbReference type="NCBI Taxonomy" id="582702"/>
    <lineage>
        <taxon>Bacteria</taxon>
        <taxon>Pseudomonadati</taxon>
        <taxon>Pseudomonadota</taxon>
        <taxon>Gammaproteobacteria</taxon>
        <taxon>Lysobacterales</taxon>
        <taxon>Rhodanobacteraceae</taxon>
        <taxon>Rhodanobacter</taxon>
    </lineage>
</organism>
<evidence type="ECO:0000256" key="4">
    <source>
        <dbReference type="ARBA" id="ARBA00023008"/>
    </source>
</evidence>
<dbReference type="PANTHER" id="PTHR11709:SF394">
    <property type="entry name" value="FI03373P-RELATED"/>
    <property type="match status" value="1"/>
</dbReference>
<dbReference type="InterPro" id="IPR045087">
    <property type="entry name" value="Cu-oxidase_fam"/>
</dbReference>
<dbReference type="NCBIfam" id="TIGR01480">
    <property type="entry name" value="copper_res_A"/>
    <property type="match status" value="1"/>
</dbReference>
<dbReference type="InterPro" id="IPR033138">
    <property type="entry name" value="Cu_oxidase_CS"/>
</dbReference>
<dbReference type="InterPro" id="IPR002355">
    <property type="entry name" value="Cu_oxidase_Cu_BS"/>
</dbReference>
<evidence type="ECO:0000259" key="6">
    <source>
        <dbReference type="Pfam" id="PF07731"/>
    </source>
</evidence>
<dbReference type="InterPro" id="IPR011707">
    <property type="entry name" value="Cu-oxidase-like_N"/>
</dbReference>
<protein>
    <submittedName>
        <fullName evidence="8">Copper resistance system multicopper oxidase</fullName>
    </submittedName>
</protein>
<reference evidence="8 9" key="1">
    <citation type="journal article" date="2019" name="Environ. Microbiol.">
        <title>Species interactions and distinct microbial communities in high Arctic permafrost affected cryosols are associated with the CH4 and CO2 gas fluxes.</title>
        <authorList>
            <person name="Altshuler I."/>
            <person name="Hamel J."/>
            <person name="Turney S."/>
            <person name="Magnuson E."/>
            <person name="Levesque R."/>
            <person name="Greer C."/>
            <person name="Whyte L.G."/>
        </authorList>
    </citation>
    <scope>NUCLEOTIDE SEQUENCE [LARGE SCALE GENOMIC DNA]</scope>
    <source>
        <strain evidence="8 9">S13Y</strain>
    </source>
</reference>
<dbReference type="GO" id="GO:0005507">
    <property type="term" value="F:copper ion binding"/>
    <property type="evidence" value="ECO:0007669"/>
    <property type="project" value="InterPro"/>
</dbReference>
<dbReference type="RefSeq" id="WP_140650382.1">
    <property type="nucleotide sequence ID" value="NZ_RCZO01000002.1"/>
</dbReference>
<dbReference type="STRING" id="582702.SAMN05192579_101440"/>
<keyword evidence="3" id="KW-0560">Oxidoreductase</keyword>
<dbReference type="CDD" id="cd13896">
    <property type="entry name" value="CuRO_3_CopA"/>
    <property type="match status" value="1"/>
</dbReference>